<feature type="compositionally biased region" description="Basic and acidic residues" evidence="1">
    <location>
        <begin position="69"/>
        <end position="82"/>
    </location>
</feature>
<dbReference type="OrthoDB" id="5616307at2"/>
<gene>
    <name evidence="2" type="ORF">C8N29_10622</name>
</gene>
<dbReference type="Proteomes" id="UP000244223">
    <property type="component" value="Unassembled WGS sequence"/>
</dbReference>
<dbReference type="RefSeq" id="WP_107865457.1">
    <property type="nucleotide sequence ID" value="NZ_QAON01000006.1"/>
</dbReference>
<evidence type="ECO:0000313" key="2">
    <source>
        <dbReference type="EMBL" id="PTQ89491.1"/>
    </source>
</evidence>
<evidence type="ECO:0000313" key="3">
    <source>
        <dbReference type="Proteomes" id="UP000244223"/>
    </source>
</evidence>
<evidence type="ECO:0008006" key="4">
    <source>
        <dbReference type="Google" id="ProtNLM"/>
    </source>
</evidence>
<feature type="region of interest" description="Disordered" evidence="1">
    <location>
        <begin position="69"/>
        <end position="90"/>
    </location>
</feature>
<reference evidence="2 3" key="1">
    <citation type="submission" date="2018-04" db="EMBL/GenBank/DDBJ databases">
        <title>Genomic Encyclopedia of Archaeal and Bacterial Type Strains, Phase II (KMG-II): from individual species to whole genera.</title>
        <authorList>
            <person name="Goeker M."/>
        </authorList>
    </citation>
    <scope>NUCLEOTIDE SEQUENCE [LARGE SCALE GENOMIC DNA]</scope>
    <source>
        <strain evidence="2 3">DSM 5822</strain>
    </source>
</reference>
<comment type="caution">
    <text evidence="2">The sequence shown here is derived from an EMBL/GenBank/DDBJ whole genome shotgun (WGS) entry which is preliminary data.</text>
</comment>
<dbReference type="InterPro" id="IPR009749">
    <property type="entry name" value="DUF1315"/>
</dbReference>
<dbReference type="Pfam" id="PF07023">
    <property type="entry name" value="DUF1315"/>
    <property type="match status" value="1"/>
</dbReference>
<evidence type="ECO:0000256" key="1">
    <source>
        <dbReference type="SAM" id="MobiDB-lite"/>
    </source>
</evidence>
<name>A0A2T5IZI3_9GAMM</name>
<keyword evidence="3" id="KW-1185">Reference proteome</keyword>
<dbReference type="AlphaFoldDB" id="A0A2T5IZI3"/>
<sequence length="90" mass="10409">MNHDTFAAVLAALTPDIVANLKRAVELGKWPDGRRVTDEQRETCMQAVLVWEMQHLPEQERTGYIHKGEKEGETCDDHDHNQEQTIKFLH</sequence>
<accession>A0A2T5IZI3</accession>
<organism evidence="2 3">
    <name type="scientific">Agitococcus lubricus</name>
    <dbReference type="NCBI Taxonomy" id="1077255"/>
    <lineage>
        <taxon>Bacteria</taxon>
        <taxon>Pseudomonadati</taxon>
        <taxon>Pseudomonadota</taxon>
        <taxon>Gammaproteobacteria</taxon>
        <taxon>Moraxellales</taxon>
        <taxon>Moraxellaceae</taxon>
        <taxon>Agitococcus</taxon>
    </lineage>
</organism>
<proteinExistence type="predicted"/>
<protein>
    <recommendedName>
        <fullName evidence="4">DUF1315 family protein</fullName>
    </recommendedName>
</protein>
<dbReference type="EMBL" id="QAON01000006">
    <property type="protein sequence ID" value="PTQ89491.1"/>
    <property type="molecule type" value="Genomic_DNA"/>
</dbReference>